<evidence type="ECO:0000259" key="6">
    <source>
        <dbReference type="Pfam" id="PF08281"/>
    </source>
</evidence>
<reference evidence="7 8" key="1">
    <citation type="submission" date="2021-08" db="EMBL/GenBank/DDBJ databases">
        <authorList>
            <person name="Tuo L."/>
        </authorList>
    </citation>
    <scope>NUCLEOTIDE SEQUENCE [LARGE SCALE GENOMIC DNA]</scope>
    <source>
        <strain evidence="7 8">JCM 31229</strain>
    </source>
</reference>
<keyword evidence="8" id="KW-1185">Reference proteome</keyword>
<dbReference type="Gene3D" id="1.10.1740.10">
    <property type="match status" value="1"/>
</dbReference>
<evidence type="ECO:0000256" key="2">
    <source>
        <dbReference type="ARBA" id="ARBA00023015"/>
    </source>
</evidence>
<dbReference type="Pfam" id="PF08281">
    <property type="entry name" value="Sigma70_r4_2"/>
    <property type="match status" value="1"/>
</dbReference>
<dbReference type="InterPro" id="IPR039425">
    <property type="entry name" value="RNA_pol_sigma-70-like"/>
</dbReference>
<name>A0ABS7PV42_9SPHN</name>
<sequence length="184" mass="20535">MTRAAHEFPLADDALSRIIREHHAPLVTHVQGRVRSPGDAEDIVQETWIRAMARIAEEEEQGAIRNLRAFLYRIAGNLSIDHLRRRKVRAHLEAGSIDDEEALQVASQAPLADAALIAAEQQRAFEAALRGLPARARKVLLLSRVEGWTYPRIAEALGISLRTVSNDIERALALCLSQLIERED</sequence>
<dbReference type="PANTHER" id="PTHR43133">
    <property type="entry name" value="RNA POLYMERASE ECF-TYPE SIGMA FACTO"/>
    <property type="match status" value="1"/>
</dbReference>
<dbReference type="SUPFAM" id="SSF88946">
    <property type="entry name" value="Sigma2 domain of RNA polymerase sigma factors"/>
    <property type="match status" value="1"/>
</dbReference>
<comment type="caution">
    <text evidence="7">The sequence shown here is derived from an EMBL/GenBank/DDBJ whole genome shotgun (WGS) entry which is preliminary data.</text>
</comment>
<dbReference type="RefSeq" id="WP_222992316.1">
    <property type="nucleotide sequence ID" value="NZ_JAINVV010000011.1"/>
</dbReference>
<evidence type="ECO:0000313" key="7">
    <source>
        <dbReference type="EMBL" id="MBY8825219.1"/>
    </source>
</evidence>
<feature type="domain" description="RNA polymerase sigma factor 70 region 4 type 2" evidence="6">
    <location>
        <begin position="123"/>
        <end position="175"/>
    </location>
</feature>
<dbReference type="InterPro" id="IPR013249">
    <property type="entry name" value="RNA_pol_sigma70_r4_t2"/>
</dbReference>
<evidence type="ECO:0000256" key="1">
    <source>
        <dbReference type="ARBA" id="ARBA00010641"/>
    </source>
</evidence>
<proteinExistence type="inferred from homology"/>
<dbReference type="InterPro" id="IPR013325">
    <property type="entry name" value="RNA_pol_sigma_r2"/>
</dbReference>
<dbReference type="Pfam" id="PF04542">
    <property type="entry name" value="Sigma70_r2"/>
    <property type="match status" value="1"/>
</dbReference>
<evidence type="ECO:0000256" key="3">
    <source>
        <dbReference type="ARBA" id="ARBA00023082"/>
    </source>
</evidence>
<accession>A0ABS7PV42</accession>
<dbReference type="InterPro" id="IPR014284">
    <property type="entry name" value="RNA_pol_sigma-70_dom"/>
</dbReference>
<dbReference type="EMBL" id="JAINVV010000011">
    <property type="protein sequence ID" value="MBY8825219.1"/>
    <property type="molecule type" value="Genomic_DNA"/>
</dbReference>
<dbReference type="InterPro" id="IPR007627">
    <property type="entry name" value="RNA_pol_sigma70_r2"/>
</dbReference>
<keyword evidence="4" id="KW-0804">Transcription</keyword>
<keyword evidence="3" id="KW-0731">Sigma factor</keyword>
<keyword evidence="2" id="KW-0805">Transcription regulation</keyword>
<evidence type="ECO:0000259" key="5">
    <source>
        <dbReference type="Pfam" id="PF04542"/>
    </source>
</evidence>
<dbReference type="PANTHER" id="PTHR43133:SF63">
    <property type="entry name" value="RNA POLYMERASE SIGMA FACTOR FECI-RELATED"/>
    <property type="match status" value="1"/>
</dbReference>
<comment type="similarity">
    <text evidence="1">Belongs to the sigma-70 factor family. ECF subfamily.</text>
</comment>
<dbReference type="SUPFAM" id="SSF88659">
    <property type="entry name" value="Sigma3 and sigma4 domains of RNA polymerase sigma factors"/>
    <property type="match status" value="1"/>
</dbReference>
<dbReference type="NCBIfam" id="TIGR02937">
    <property type="entry name" value="sigma70-ECF"/>
    <property type="match status" value="1"/>
</dbReference>
<dbReference type="Proteomes" id="UP000706039">
    <property type="component" value="Unassembled WGS sequence"/>
</dbReference>
<evidence type="ECO:0000313" key="8">
    <source>
        <dbReference type="Proteomes" id="UP000706039"/>
    </source>
</evidence>
<dbReference type="Gene3D" id="1.10.10.10">
    <property type="entry name" value="Winged helix-like DNA-binding domain superfamily/Winged helix DNA-binding domain"/>
    <property type="match status" value="1"/>
</dbReference>
<gene>
    <name evidence="7" type="ORF">K7G82_23150</name>
</gene>
<dbReference type="InterPro" id="IPR036388">
    <property type="entry name" value="WH-like_DNA-bd_sf"/>
</dbReference>
<dbReference type="CDD" id="cd06171">
    <property type="entry name" value="Sigma70_r4"/>
    <property type="match status" value="1"/>
</dbReference>
<evidence type="ECO:0000256" key="4">
    <source>
        <dbReference type="ARBA" id="ARBA00023163"/>
    </source>
</evidence>
<organism evidence="7 8">
    <name type="scientific">Sphingomonas colocasiae</name>
    <dbReference type="NCBI Taxonomy" id="1848973"/>
    <lineage>
        <taxon>Bacteria</taxon>
        <taxon>Pseudomonadati</taxon>
        <taxon>Pseudomonadota</taxon>
        <taxon>Alphaproteobacteria</taxon>
        <taxon>Sphingomonadales</taxon>
        <taxon>Sphingomonadaceae</taxon>
        <taxon>Sphingomonas</taxon>
    </lineage>
</organism>
<feature type="domain" description="RNA polymerase sigma-70 region 2" evidence="5">
    <location>
        <begin position="19"/>
        <end position="87"/>
    </location>
</feature>
<dbReference type="InterPro" id="IPR013324">
    <property type="entry name" value="RNA_pol_sigma_r3/r4-like"/>
</dbReference>
<protein>
    <submittedName>
        <fullName evidence="7">RNA polymerase sigma factor</fullName>
    </submittedName>
</protein>